<evidence type="ECO:0008006" key="4">
    <source>
        <dbReference type="Google" id="ProtNLM"/>
    </source>
</evidence>
<dbReference type="GeneID" id="90531414"/>
<dbReference type="EMBL" id="JANFZH010000065">
    <property type="protein sequence ID" value="MCQ4841690.1"/>
    <property type="molecule type" value="Genomic_DNA"/>
</dbReference>
<dbReference type="PROSITE" id="PS51257">
    <property type="entry name" value="PROKAR_LIPOPROTEIN"/>
    <property type="match status" value="1"/>
</dbReference>
<feature type="signal peptide" evidence="1">
    <location>
        <begin position="1"/>
        <end position="22"/>
    </location>
</feature>
<evidence type="ECO:0000313" key="3">
    <source>
        <dbReference type="Proteomes" id="UP001524473"/>
    </source>
</evidence>
<protein>
    <recommendedName>
        <fullName evidence="4">DUF4358 domain-containing protein</fullName>
    </recommendedName>
</protein>
<feature type="chain" id="PRO_5046191664" description="DUF4358 domain-containing protein" evidence="1">
    <location>
        <begin position="23"/>
        <end position="150"/>
    </location>
</feature>
<keyword evidence="3" id="KW-1185">Reference proteome</keyword>
<proteinExistence type="predicted"/>
<name>A0ABT1S429_9FIRM</name>
<evidence type="ECO:0000313" key="2">
    <source>
        <dbReference type="EMBL" id="MCQ4841690.1"/>
    </source>
</evidence>
<accession>A0ABT1S429</accession>
<gene>
    <name evidence="2" type="ORF">NE695_17400</name>
</gene>
<evidence type="ECO:0000256" key="1">
    <source>
        <dbReference type="SAM" id="SignalP"/>
    </source>
</evidence>
<dbReference type="RefSeq" id="WP_066861228.1">
    <property type="nucleotide sequence ID" value="NZ_CABKVV010000011.1"/>
</dbReference>
<dbReference type="Proteomes" id="UP001524473">
    <property type="component" value="Unassembled WGS sequence"/>
</dbReference>
<comment type="caution">
    <text evidence="2">The sequence shown here is derived from an EMBL/GenBank/DDBJ whole genome shotgun (WGS) entry which is preliminary data.</text>
</comment>
<organism evidence="2 3">
    <name type="scientific">Neglectibacter timonensis</name>
    <dbReference type="NCBI Taxonomy" id="1776382"/>
    <lineage>
        <taxon>Bacteria</taxon>
        <taxon>Bacillati</taxon>
        <taxon>Bacillota</taxon>
        <taxon>Clostridia</taxon>
        <taxon>Eubacteriales</taxon>
        <taxon>Oscillospiraceae</taxon>
        <taxon>Neglectibacter</taxon>
    </lineage>
</organism>
<sequence length="150" mass="16157">MHFLKRAALFSVFLMLVLSLSACSSRTAVTEDAFTAAMDKLGFTDQTPEDGSASSAGVVTMRLYSSPTDGGAVYYVYEDSVTAHQSYADIVSSISQQGKKVKQVDSATYNFAQFESSSGGTYCAIRTDSTLLYLADSTETVKELLTELGY</sequence>
<reference evidence="2 3" key="1">
    <citation type="submission" date="2022-06" db="EMBL/GenBank/DDBJ databases">
        <title>Isolation of gut microbiota from human fecal samples.</title>
        <authorList>
            <person name="Pamer E.G."/>
            <person name="Barat B."/>
            <person name="Waligurski E."/>
            <person name="Medina S."/>
            <person name="Paddock L."/>
            <person name="Mostad J."/>
        </authorList>
    </citation>
    <scope>NUCLEOTIDE SEQUENCE [LARGE SCALE GENOMIC DNA]</scope>
    <source>
        <strain evidence="2 3">DFI.9.73</strain>
    </source>
</reference>
<keyword evidence="1" id="KW-0732">Signal</keyword>